<protein>
    <submittedName>
        <fullName evidence="4">Uncharacterized protein LOC112691118</fullName>
    </submittedName>
</protein>
<dbReference type="OrthoDB" id="6624196at2759"/>
<dbReference type="GeneID" id="112691118"/>
<evidence type="ECO:0000256" key="1">
    <source>
        <dbReference type="SAM" id="Phobius"/>
    </source>
</evidence>
<dbReference type="AlphaFoldDB" id="A0A8B8GEM6"/>
<dbReference type="Proteomes" id="UP000694846">
    <property type="component" value="Unplaced"/>
</dbReference>
<dbReference type="SUPFAM" id="SSF53098">
    <property type="entry name" value="Ribonuclease H-like"/>
    <property type="match status" value="1"/>
</dbReference>
<dbReference type="PANTHER" id="PTHR45749">
    <property type="match status" value="1"/>
</dbReference>
<organism evidence="3 4">
    <name type="scientific">Sipha flava</name>
    <name type="common">yellow sugarcane aphid</name>
    <dbReference type="NCBI Taxonomy" id="143950"/>
    <lineage>
        <taxon>Eukaryota</taxon>
        <taxon>Metazoa</taxon>
        <taxon>Ecdysozoa</taxon>
        <taxon>Arthropoda</taxon>
        <taxon>Hexapoda</taxon>
        <taxon>Insecta</taxon>
        <taxon>Pterygota</taxon>
        <taxon>Neoptera</taxon>
        <taxon>Paraneoptera</taxon>
        <taxon>Hemiptera</taxon>
        <taxon>Sternorrhyncha</taxon>
        <taxon>Aphidomorpha</taxon>
        <taxon>Aphidoidea</taxon>
        <taxon>Aphididae</taxon>
        <taxon>Sipha</taxon>
    </lineage>
</organism>
<dbReference type="InterPro" id="IPR025398">
    <property type="entry name" value="DUF4371"/>
</dbReference>
<dbReference type="InterPro" id="IPR012337">
    <property type="entry name" value="RNaseH-like_sf"/>
</dbReference>
<proteinExistence type="predicted"/>
<evidence type="ECO:0000259" key="2">
    <source>
        <dbReference type="Pfam" id="PF14291"/>
    </source>
</evidence>
<dbReference type="Pfam" id="PF14291">
    <property type="entry name" value="DUF4371"/>
    <property type="match status" value="1"/>
</dbReference>
<feature type="domain" description="DUF4371" evidence="2">
    <location>
        <begin position="352"/>
        <end position="548"/>
    </location>
</feature>
<dbReference type="PANTHER" id="PTHR45749:SF21">
    <property type="entry name" value="DUF4371 DOMAIN-CONTAINING PROTEIN"/>
    <property type="match status" value="1"/>
</dbReference>
<accession>A0A8B8GEM6</accession>
<evidence type="ECO:0000313" key="3">
    <source>
        <dbReference type="Proteomes" id="UP000694846"/>
    </source>
</evidence>
<keyword evidence="1" id="KW-0472">Membrane</keyword>
<feature type="transmembrane region" description="Helical" evidence="1">
    <location>
        <begin position="7"/>
        <end position="28"/>
    </location>
</feature>
<gene>
    <name evidence="4" type="primary">LOC112691118</name>
</gene>
<reference evidence="4" key="1">
    <citation type="submission" date="2025-08" db="UniProtKB">
        <authorList>
            <consortium name="RefSeq"/>
        </authorList>
    </citation>
    <scope>IDENTIFICATION</scope>
    <source>
        <tissue evidence="4">Whole body</tissue>
    </source>
</reference>
<keyword evidence="1" id="KW-1133">Transmembrane helix</keyword>
<name>A0A8B8GEM6_9HEMI</name>
<keyword evidence="1" id="KW-0812">Transmembrane</keyword>
<keyword evidence="3" id="KW-1185">Reference proteome</keyword>
<dbReference type="RefSeq" id="XP_025421056.1">
    <property type="nucleotide sequence ID" value="XM_025565271.1"/>
</dbReference>
<sequence>MYKYIYISFYTSWIFITSIIVKLIFVYIRGTGIRVCNACSGISDQFRFVFCVSLLKLTKMNKQRFQSGHAKRKAKQKEALIACGNDKSQKKICFFPTIRQGNSSVTSDPVLNITENNSSDFENDLIHANDNSSTGCDIVLSTTESNIANTERNITNNTGKSNFITTDCQNSVGIHFESEIEQDDNYFENEKNMMTDCDNFTQPSAISHFIRPSRTDSVVVKNQYFDKHPIQPYIQSGKGKLDFKRIYFKILPNNETIQRKWISYSTETCCLYCSACMAYGSLKILGAMESKFIIGYEANIKVNKSLYQDIERHENSKTHEESISTAIRFKLNNDIENVINRDVMTKRALEVENRRKVLERLIDIIIFIGRQGIPYRGKFEGAYSLNNDKRNHGNFLELVMLISKYDNVLQQHLNTSIQLSEKNKSKKGRGSLVTFLSKHFINDNILVPIGQEIQNIIVKEIKECQKFSIMIDSTQDVSVMDQLAICVRYVYGGKVSERLFSLIVCHDSSGLALFELLKKELKRVGLPLNDIVACSFDGASNMKGIYNGLQAHLKTYNPKIVYTHCMGHVLNLIMSESTTHFTLAEDLFGLVESSSVFLSDSHKRMSTWMAITKVKHVAHNKLYRLQKIGATRWWSKDKALSSILDINLVEDNQKVENSKFVTFLEFLLSVNQGNFNTKSKFMARSLICNWSKFETIFIATLLIDIYSITSPVSKYLQSKSINYLQAWTMINTMKNLIKKLRNENRRRFS</sequence>
<evidence type="ECO:0000313" key="4">
    <source>
        <dbReference type="RefSeq" id="XP_025421056.1"/>
    </source>
</evidence>